<dbReference type="Proteomes" id="UP000769528">
    <property type="component" value="Unassembled WGS sequence"/>
</dbReference>
<protein>
    <recommendedName>
        <fullName evidence="1">Phosphoribulokinase/uridine kinase domain-containing protein</fullName>
    </recommendedName>
</protein>
<name>A0A9P8PLN9_9ASCO</name>
<dbReference type="SUPFAM" id="SSF52540">
    <property type="entry name" value="P-loop containing nucleoside triphosphate hydrolases"/>
    <property type="match status" value="1"/>
</dbReference>
<dbReference type="EMBL" id="JAEUBF010000974">
    <property type="protein sequence ID" value="KAH3673544.1"/>
    <property type="molecule type" value="Genomic_DNA"/>
</dbReference>
<dbReference type="AlphaFoldDB" id="A0A9P8PLN9"/>
<accession>A0A9P8PLN9</accession>
<feature type="domain" description="Phosphoribulokinase/uridine kinase" evidence="1">
    <location>
        <begin position="59"/>
        <end position="134"/>
    </location>
</feature>
<dbReference type="Gene3D" id="3.40.50.300">
    <property type="entry name" value="P-loop containing nucleotide triphosphate hydrolases"/>
    <property type="match status" value="1"/>
</dbReference>
<gene>
    <name evidence="2" type="ORF">WICMUC_003651</name>
</gene>
<reference evidence="2" key="1">
    <citation type="journal article" date="2021" name="Open Biol.">
        <title>Shared evolutionary footprints suggest mitochondrial oxidative damage underlies multiple complex I losses in fungi.</title>
        <authorList>
            <person name="Schikora-Tamarit M.A."/>
            <person name="Marcet-Houben M."/>
            <person name="Nosek J."/>
            <person name="Gabaldon T."/>
        </authorList>
    </citation>
    <scope>NUCLEOTIDE SEQUENCE</scope>
    <source>
        <strain evidence="2">CBS6341</strain>
    </source>
</reference>
<keyword evidence="3" id="KW-1185">Reference proteome</keyword>
<dbReference type="GO" id="GO:0005524">
    <property type="term" value="F:ATP binding"/>
    <property type="evidence" value="ECO:0007669"/>
    <property type="project" value="InterPro"/>
</dbReference>
<dbReference type="Pfam" id="PF00485">
    <property type="entry name" value="PRK"/>
    <property type="match status" value="1"/>
</dbReference>
<sequence length="134" mass="14958">MSGTEVIVPIESTTRKRRESRIASLDRVSFLLDSGNEAKHSTLHTDKETYVPPWTEPYIIGIAGPSGSGKTSVASKIIQAINTPWTVLISLDNYYKPLTPEERKLAFQSKWDFDTPDAIDLDLCYQTVKALKEG</sequence>
<evidence type="ECO:0000313" key="2">
    <source>
        <dbReference type="EMBL" id="KAH3673544.1"/>
    </source>
</evidence>
<evidence type="ECO:0000259" key="1">
    <source>
        <dbReference type="Pfam" id="PF00485"/>
    </source>
</evidence>
<dbReference type="InterPro" id="IPR027417">
    <property type="entry name" value="P-loop_NTPase"/>
</dbReference>
<organism evidence="2 3">
    <name type="scientific">Wickerhamomyces mucosus</name>
    <dbReference type="NCBI Taxonomy" id="1378264"/>
    <lineage>
        <taxon>Eukaryota</taxon>
        <taxon>Fungi</taxon>
        <taxon>Dikarya</taxon>
        <taxon>Ascomycota</taxon>
        <taxon>Saccharomycotina</taxon>
        <taxon>Saccharomycetes</taxon>
        <taxon>Phaffomycetales</taxon>
        <taxon>Wickerhamomycetaceae</taxon>
        <taxon>Wickerhamomyces</taxon>
    </lineage>
</organism>
<proteinExistence type="predicted"/>
<dbReference type="OrthoDB" id="738517at2759"/>
<reference evidence="2" key="2">
    <citation type="submission" date="2021-01" db="EMBL/GenBank/DDBJ databases">
        <authorList>
            <person name="Schikora-Tamarit M.A."/>
        </authorList>
    </citation>
    <scope>NUCLEOTIDE SEQUENCE</scope>
    <source>
        <strain evidence="2">CBS6341</strain>
    </source>
</reference>
<dbReference type="InterPro" id="IPR006083">
    <property type="entry name" value="PRK/URK"/>
</dbReference>
<dbReference type="GO" id="GO:0016301">
    <property type="term" value="F:kinase activity"/>
    <property type="evidence" value="ECO:0007669"/>
    <property type="project" value="InterPro"/>
</dbReference>
<evidence type="ECO:0000313" key="3">
    <source>
        <dbReference type="Proteomes" id="UP000769528"/>
    </source>
</evidence>
<dbReference type="PANTHER" id="PTHR10285">
    <property type="entry name" value="URIDINE KINASE"/>
    <property type="match status" value="1"/>
</dbReference>
<comment type="caution">
    <text evidence="2">The sequence shown here is derived from an EMBL/GenBank/DDBJ whole genome shotgun (WGS) entry which is preliminary data.</text>
</comment>
<dbReference type="PRINTS" id="PR00988">
    <property type="entry name" value="URIDINKINASE"/>
</dbReference>